<dbReference type="Proteomes" id="UP000198935">
    <property type="component" value="Unassembled WGS sequence"/>
</dbReference>
<dbReference type="GO" id="GO:0004789">
    <property type="term" value="F:thiamine-phosphate diphosphorylase activity"/>
    <property type="evidence" value="ECO:0007669"/>
    <property type="project" value="TreeGrafter"/>
</dbReference>
<keyword evidence="5" id="KW-1185">Reference proteome</keyword>
<dbReference type="CDD" id="cd00564">
    <property type="entry name" value="TMP_TenI"/>
    <property type="match status" value="1"/>
</dbReference>
<evidence type="ECO:0000256" key="2">
    <source>
        <dbReference type="ARBA" id="ARBA00022977"/>
    </source>
</evidence>
<dbReference type="OrthoDB" id="9815348at2"/>
<dbReference type="NCBIfam" id="NF005819">
    <property type="entry name" value="PRK07695.1"/>
    <property type="match status" value="1"/>
</dbReference>
<feature type="domain" description="Thiamine phosphate synthase/TenI" evidence="3">
    <location>
        <begin position="34"/>
        <end position="189"/>
    </location>
</feature>
<evidence type="ECO:0000313" key="4">
    <source>
        <dbReference type="EMBL" id="SDY06454.1"/>
    </source>
</evidence>
<comment type="pathway">
    <text evidence="1">Cofactor biosynthesis; thiamine diphosphate biosynthesis.</text>
</comment>
<organism evidence="4 5">
    <name type="scientific">Evansella caseinilytica</name>
    <dbReference type="NCBI Taxonomy" id="1503961"/>
    <lineage>
        <taxon>Bacteria</taxon>
        <taxon>Bacillati</taxon>
        <taxon>Bacillota</taxon>
        <taxon>Bacilli</taxon>
        <taxon>Bacillales</taxon>
        <taxon>Bacillaceae</taxon>
        <taxon>Evansella</taxon>
    </lineage>
</organism>
<dbReference type="PANTHER" id="PTHR20857:SF22">
    <property type="entry name" value="THIAZOLE TAUTOMERASE"/>
    <property type="match status" value="1"/>
</dbReference>
<sequence>MKKFTKLCGTWSLNVISNGRLPLEEFAVKMGRIAPYVDYVHIREKKCTAKEIVAGVRKLVSEGVPRSKIIINDRVDVAVVEKTYGVQLAHHSLDIRAVKHSFPQLKVGKSVHSAEEAQEAEKQGADYLLYGHIYETASKADLPAKGLENLKCVTSSVTIPVIAIGGIKPEHVVPVIQAGASGIAVMSSVGEAADPLSVIQSYREMEGSEWLSK</sequence>
<dbReference type="PANTHER" id="PTHR20857">
    <property type="entry name" value="THIAMINE-PHOSPHATE PYROPHOSPHORYLASE"/>
    <property type="match status" value="1"/>
</dbReference>
<evidence type="ECO:0000256" key="1">
    <source>
        <dbReference type="ARBA" id="ARBA00004948"/>
    </source>
</evidence>
<dbReference type="GO" id="GO:0009228">
    <property type="term" value="P:thiamine biosynthetic process"/>
    <property type="evidence" value="ECO:0007669"/>
    <property type="project" value="UniProtKB-KW"/>
</dbReference>
<dbReference type="Gene3D" id="3.20.20.70">
    <property type="entry name" value="Aldolase class I"/>
    <property type="match status" value="1"/>
</dbReference>
<protein>
    <submittedName>
        <fullName evidence="4">Thiazole tautomerase (Transcriptional regulator TenI)</fullName>
    </submittedName>
</protein>
<dbReference type="SUPFAM" id="SSF51391">
    <property type="entry name" value="Thiamin phosphate synthase"/>
    <property type="match status" value="1"/>
</dbReference>
<dbReference type="InterPro" id="IPR036206">
    <property type="entry name" value="ThiamineP_synth_sf"/>
</dbReference>
<dbReference type="STRING" id="1503961.SAMN05421736_101277"/>
<proteinExistence type="predicted"/>
<dbReference type="InterPro" id="IPR013785">
    <property type="entry name" value="Aldolase_TIM"/>
</dbReference>
<dbReference type="InterPro" id="IPR022998">
    <property type="entry name" value="ThiamineP_synth_TenI"/>
</dbReference>
<dbReference type="GO" id="GO:0005737">
    <property type="term" value="C:cytoplasm"/>
    <property type="evidence" value="ECO:0007669"/>
    <property type="project" value="TreeGrafter"/>
</dbReference>
<gene>
    <name evidence="4" type="ORF">SAMN05421736_101277</name>
</gene>
<dbReference type="Pfam" id="PF02581">
    <property type="entry name" value="TMP-TENI"/>
    <property type="match status" value="1"/>
</dbReference>
<accession>A0A1H3GVB9</accession>
<evidence type="ECO:0000259" key="3">
    <source>
        <dbReference type="Pfam" id="PF02581"/>
    </source>
</evidence>
<keyword evidence="2" id="KW-0784">Thiamine biosynthesis</keyword>
<evidence type="ECO:0000313" key="5">
    <source>
        <dbReference type="Proteomes" id="UP000198935"/>
    </source>
</evidence>
<name>A0A1H3GVB9_9BACI</name>
<dbReference type="AlphaFoldDB" id="A0A1H3GVB9"/>
<dbReference type="EMBL" id="FNPI01000001">
    <property type="protein sequence ID" value="SDY06454.1"/>
    <property type="molecule type" value="Genomic_DNA"/>
</dbReference>
<reference evidence="5" key="1">
    <citation type="submission" date="2016-10" db="EMBL/GenBank/DDBJ databases">
        <authorList>
            <person name="Varghese N."/>
            <person name="Submissions S."/>
        </authorList>
    </citation>
    <scope>NUCLEOTIDE SEQUENCE [LARGE SCALE GENOMIC DNA]</scope>
    <source>
        <strain evidence="5">SP</strain>
    </source>
</reference>